<evidence type="ECO:0000259" key="1">
    <source>
        <dbReference type="PROSITE" id="PS50011"/>
    </source>
</evidence>
<dbReference type="PROSITE" id="PS50011">
    <property type="entry name" value="PROTEIN_KINASE_DOM"/>
    <property type="match status" value="1"/>
</dbReference>
<dbReference type="Pfam" id="PF07714">
    <property type="entry name" value="PK_Tyr_Ser-Thr"/>
    <property type="match status" value="1"/>
</dbReference>
<evidence type="ECO:0000313" key="3">
    <source>
        <dbReference type="Proteomes" id="UP000663846"/>
    </source>
</evidence>
<organism evidence="2 3">
    <name type="scientific">Rhizoctonia solani</name>
    <dbReference type="NCBI Taxonomy" id="456999"/>
    <lineage>
        <taxon>Eukaryota</taxon>
        <taxon>Fungi</taxon>
        <taxon>Dikarya</taxon>
        <taxon>Basidiomycota</taxon>
        <taxon>Agaricomycotina</taxon>
        <taxon>Agaricomycetes</taxon>
        <taxon>Cantharellales</taxon>
        <taxon>Ceratobasidiaceae</taxon>
        <taxon>Rhizoctonia</taxon>
    </lineage>
</organism>
<sequence length="348" mass="38369">MSSGLKWWLCPVSPFNYAYTHFQSCSEVIAFLTRHGCNDLTSALNGDSPNSCPIAGGGLGDIFRGQLVDGTLVAIKTIRAYEGHSRGKYNKRAAKEIYTWSKCNHPNVVKLLGLAVFRDSLAMISPWAANGNLQQYLLKHQSADRCCLRAVCLNGFTHVSFQVHGDLKGVGSPLEASKITYVYCLLKANVLIAEDGTPMLTDFGNSSLQGSTLQFTQTNSQPSFSFRWTAPEIIRGKSGHTTAGDVYSLGMTILEVLTSEIPFPKKADRALYGHIVIGKKMPRRPDIIPERSILGNMLWAILTSCWSYEPKLRPDAATVWDALKLLTPDKLTEIEETVESNADDMEDD</sequence>
<dbReference type="PANTHER" id="PTHR44329">
    <property type="entry name" value="SERINE/THREONINE-PROTEIN KINASE TNNI3K-RELATED"/>
    <property type="match status" value="1"/>
</dbReference>
<name>A0A8H3AZ17_9AGAM</name>
<dbReference type="InterPro" id="IPR011009">
    <property type="entry name" value="Kinase-like_dom_sf"/>
</dbReference>
<dbReference type="EMBL" id="CAJMWS010000433">
    <property type="protein sequence ID" value="CAE6443822.1"/>
    <property type="molecule type" value="Genomic_DNA"/>
</dbReference>
<dbReference type="GO" id="GO:0004674">
    <property type="term" value="F:protein serine/threonine kinase activity"/>
    <property type="evidence" value="ECO:0007669"/>
    <property type="project" value="TreeGrafter"/>
</dbReference>
<gene>
    <name evidence="2" type="ORF">RDB_LOCUS134532</name>
</gene>
<accession>A0A8H3AZ17</accession>
<reference evidence="2" key="1">
    <citation type="submission" date="2021-01" db="EMBL/GenBank/DDBJ databases">
        <authorList>
            <person name="Kaushik A."/>
        </authorList>
    </citation>
    <scope>NUCLEOTIDE SEQUENCE</scope>
    <source>
        <strain evidence="2">AG1-1C</strain>
    </source>
</reference>
<dbReference type="Gene3D" id="1.10.510.10">
    <property type="entry name" value="Transferase(Phosphotransferase) domain 1"/>
    <property type="match status" value="1"/>
</dbReference>
<protein>
    <recommendedName>
        <fullName evidence="1">Protein kinase domain-containing protein</fullName>
    </recommendedName>
</protein>
<dbReference type="InterPro" id="IPR000719">
    <property type="entry name" value="Prot_kinase_dom"/>
</dbReference>
<dbReference type="GO" id="GO:0005524">
    <property type="term" value="F:ATP binding"/>
    <property type="evidence" value="ECO:0007669"/>
    <property type="project" value="InterPro"/>
</dbReference>
<proteinExistence type="predicted"/>
<dbReference type="InterPro" id="IPR051681">
    <property type="entry name" value="Ser/Thr_Kinases-Pseudokinases"/>
</dbReference>
<comment type="caution">
    <text evidence="2">The sequence shown here is derived from an EMBL/GenBank/DDBJ whole genome shotgun (WGS) entry which is preliminary data.</text>
</comment>
<dbReference type="SUPFAM" id="SSF56112">
    <property type="entry name" value="Protein kinase-like (PK-like)"/>
    <property type="match status" value="1"/>
</dbReference>
<dbReference type="AlphaFoldDB" id="A0A8H3AZ17"/>
<dbReference type="Proteomes" id="UP000663846">
    <property type="component" value="Unassembled WGS sequence"/>
</dbReference>
<dbReference type="InterPro" id="IPR001245">
    <property type="entry name" value="Ser-Thr/Tyr_kinase_cat_dom"/>
</dbReference>
<dbReference type="PANTHER" id="PTHR44329:SF214">
    <property type="entry name" value="PROTEIN KINASE DOMAIN-CONTAINING PROTEIN"/>
    <property type="match status" value="1"/>
</dbReference>
<evidence type="ECO:0000313" key="2">
    <source>
        <dbReference type="EMBL" id="CAE6443822.1"/>
    </source>
</evidence>
<feature type="domain" description="Protein kinase" evidence="1">
    <location>
        <begin position="48"/>
        <end position="326"/>
    </location>
</feature>